<evidence type="ECO:0000313" key="1">
    <source>
        <dbReference type="EMBL" id="KAL2533244.1"/>
    </source>
</evidence>
<keyword evidence="2" id="KW-1185">Reference proteome</keyword>
<comment type="caution">
    <text evidence="1">The sequence shown here is derived from an EMBL/GenBank/DDBJ whole genome shotgun (WGS) entry which is preliminary data.</text>
</comment>
<accession>A0ABD1V7D6</accession>
<gene>
    <name evidence="1" type="ORF">Adt_06595</name>
</gene>
<dbReference type="EMBL" id="JBFOLK010000002">
    <property type="protein sequence ID" value="KAL2533244.1"/>
    <property type="molecule type" value="Genomic_DNA"/>
</dbReference>
<proteinExistence type="predicted"/>
<dbReference type="AlphaFoldDB" id="A0ABD1V7D6"/>
<protein>
    <submittedName>
        <fullName evidence="1">Uncharacterized protein</fullName>
    </submittedName>
</protein>
<name>A0ABD1V7D6_9LAMI</name>
<evidence type="ECO:0000313" key="2">
    <source>
        <dbReference type="Proteomes" id="UP001604336"/>
    </source>
</evidence>
<dbReference type="Proteomes" id="UP001604336">
    <property type="component" value="Unassembled WGS sequence"/>
</dbReference>
<reference evidence="2" key="1">
    <citation type="submission" date="2024-07" db="EMBL/GenBank/DDBJ databases">
        <title>Two chromosome-level genome assemblies of Korean endemic species Abeliophyllum distichum and Forsythia ovata (Oleaceae).</title>
        <authorList>
            <person name="Jang H."/>
        </authorList>
    </citation>
    <scope>NUCLEOTIDE SEQUENCE [LARGE SCALE GENOMIC DNA]</scope>
</reference>
<sequence>MKFSTPGGVAKIYVNQTEARACYMNALRKVARREDVTPAVMTIRSKPIDVDHQEIDEEMTLDKGLDPWIIGLDSLASPTKELEAFPVNPSEPIQELKVGEKLEKKIKE</sequence>
<organism evidence="1 2">
    <name type="scientific">Abeliophyllum distichum</name>
    <dbReference type="NCBI Taxonomy" id="126358"/>
    <lineage>
        <taxon>Eukaryota</taxon>
        <taxon>Viridiplantae</taxon>
        <taxon>Streptophyta</taxon>
        <taxon>Embryophyta</taxon>
        <taxon>Tracheophyta</taxon>
        <taxon>Spermatophyta</taxon>
        <taxon>Magnoliopsida</taxon>
        <taxon>eudicotyledons</taxon>
        <taxon>Gunneridae</taxon>
        <taxon>Pentapetalae</taxon>
        <taxon>asterids</taxon>
        <taxon>lamiids</taxon>
        <taxon>Lamiales</taxon>
        <taxon>Oleaceae</taxon>
        <taxon>Forsythieae</taxon>
        <taxon>Abeliophyllum</taxon>
    </lineage>
</organism>